<evidence type="ECO:0000313" key="10">
    <source>
        <dbReference type="Proteomes" id="UP000501991"/>
    </source>
</evidence>
<evidence type="ECO:0000313" key="9">
    <source>
        <dbReference type="EMBL" id="QID18014.1"/>
    </source>
</evidence>
<proteinExistence type="predicted"/>
<dbReference type="EMBL" id="CP048836">
    <property type="protein sequence ID" value="QID18014.1"/>
    <property type="molecule type" value="Genomic_DNA"/>
</dbReference>
<dbReference type="KEGG" id="azq:G3580_10390"/>
<evidence type="ECO:0000256" key="2">
    <source>
        <dbReference type="ARBA" id="ARBA00004746"/>
    </source>
</evidence>
<dbReference type="SUPFAM" id="SSF53335">
    <property type="entry name" value="S-adenosyl-L-methionine-dependent methyltransferases"/>
    <property type="match status" value="1"/>
</dbReference>
<dbReference type="InterPro" id="IPR011814">
    <property type="entry name" value="BioC"/>
</dbReference>
<keyword evidence="6" id="KW-0949">S-adenosyl-L-methionine</keyword>
<dbReference type="GO" id="GO:0008757">
    <property type="term" value="F:S-adenosylmethionine-dependent methyltransferase activity"/>
    <property type="evidence" value="ECO:0007669"/>
    <property type="project" value="InterPro"/>
</dbReference>
<dbReference type="UniPathway" id="UPA00078"/>
<dbReference type="RefSeq" id="WP_173765251.1">
    <property type="nucleotide sequence ID" value="NZ_CP048836.1"/>
</dbReference>
<keyword evidence="5 9" id="KW-0808">Transferase</keyword>
<dbReference type="GO" id="GO:0102130">
    <property type="term" value="F:malonyl-CoA methyltransferase activity"/>
    <property type="evidence" value="ECO:0007669"/>
    <property type="project" value="UniProtKB-EC"/>
</dbReference>
<dbReference type="Pfam" id="PF08241">
    <property type="entry name" value="Methyltransf_11"/>
    <property type="match status" value="1"/>
</dbReference>
<accession>A0A6C1B6Z0</accession>
<dbReference type="GO" id="GO:0032259">
    <property type="term" value="P:methylation"/>
    <property type="evidence" value="ECO:0007669"/>
    <property type="project" value="UniProtKB-KW"/>
</dbReference>
<dbReference type="InterPro" id="IPR029063">
    <property type="entry name" value="SAM-dependent_MTases_sf"/>
</dbReference>
<comment type="pathway">
    <text evidence="2">Cofactor biosynthesis; biotin biosynthesis.</text>
</comment>
<gene>
    <name evidence="9" type="primary">bioC</name>
    <name evidence="9" type="ORF">G3580_10390</name>
</gene>
<dbReference type="GO" id="GO:0009102">
    <property type="term" value="P:biotin biosynthetic process"/>
    <property type="evidence" value="ECO:0007669"/>
    <property type="project" value="UniProtKB-UniPathway"/>
</dbReference>
<dbReference type="PANTHER" id="PTHR43591">
    <property type="entry name" value="METHYLTRANSFERASE"/>
    <property type="match status" value="1"/>
</dbReference>
<evidence type="ECO:0000256" key="4">
    <source>
        <dbReference type="ARBA" id="ARBA00022603"/>
    </source>
</evidence>
<evidence type="ECO:0000256" key="5">
    <source>
        <dbReference type="ARBA" id="ARBA00022679"/>
    </source>
</evidence>
<dbReference type="AlphaFoldDB" id="A0A6C1B6Z0"/>
<keyword evidence="10" id="KW-1185">Reference proteome</keyword>
<reference evidence="9 10" key="1">
    <citation type="submission" date="2020-02" db="EMBL/GenBank/DDBJ databases">
        <title>Nitrogenibacter mangrovi gen. nov., sp. nov. isolated from mangrove sediment, a denitrifying betaproteobacterium.</title>
        <authorList>
            <person name="Liao H."/>
            <person name="Tian Y."/>
        </authorList>
    </citation>
    <scope>NUCLEOTIDE SEQUENCE [LARGE SCALE GENOMIC DNA]</scope>
    <source>
        <strain evidence="9 10">M9-3-2</strain>
    </source>
</reference>
<evidence type="ECO:0000256" key="7">
    <source>
        <dbReference type="ARBA" id="ARBA00022756"/>
    </source>
</evidence>
<protein>
    <recommendedName>
        <fullName evidence="3">malonyl-[acyl-carrier protein] O-methyltransferase</fullName>
        <ecNumber evidence="3">2.1.1.197</ecNumber>
    </recommendedName>
</protein>
<evidence type="ECO:0000256" key="3">
    <source>
        <dbReference type="ARBA" id="ARBA00012327"/>
    </source>
</evidence>
<dbReference type="InterPro" id="IPR013216">
    <property type="entry name" value="Methyltransf_11"/>
</dbReference>
<name>A0A6C1B6Z0_9RHOO</name>
<evidence type="ECO:0000259" key="8">
    <source>
        <dbReference type="Pfam" id="PF08241"/>
    </source>
</evidence>
<dbReference type="PANTHER" id="PTHR43591:SF24">
    <property type="entry name" value="2-METHOXY-6-POLYPRENYL-1,4-BENZOQUINOL METHYLASE, MITOCHONDRIAL"/>
    <property type="match status" value="1"/>
</dbReference>
<evidence type="ECO:0000256" key="6">
    <source>
        <dbReference type="ARBA" id="ARBA00022691"/>
    </source>
</evidence>
<dbReference type="NCBIfam" id="TIGR02072">
    <property type="entry name" value="BioC"/>
    <property type="match status" value="1"/>
</dbReference>
<dbReference type="GO" id="GO:0010340">
    <property type="term" value="F:carboxyl-O-methyltransferase activity"/>
    <property type="evidence" value="ECO:0007669"/>
    <property type="project" value="InterPro"/>
</dbReference>
<comment type="catalytic activity">
    <reaction evidence="1">
        <text>malonyl-[ACP] + S-adenosyl-L-methionine = malonyl-[ACP] methyl ester + S-adenosyl-L-homocysteine</text>
        <dbReference type="Rhea" id="RHEA:17105"/>
        <dbReference type="Rhea" id="RHEA-COMP:9623"/>
        <dbReference type="Rhea" id="RHEA-COMP:9954"/>
        <dbReference type="ChEBI" id="CHEBI:57856"/>
        <dbReference type="ChEBI" id="CHEBI:59789"/>
        <dbReference type="ChEBI" id="CHEBI:78449"/>
        <dbReference type="ChEBI" id="CHEBI:78845"/>
        <dbReference type="EC" id="2.1.1.197"/>
    </reaction>
</comment>
<keyword evidence="7" id="KW-0093">Biotin biosynthesis</keyword>
<evidence type="ECO:0000256" key="1">
    <source>
        <dbReference type="ARBA" id="ARBA00000852"/>
    </source>
</evidence>
<dbReference type="Proteomes" id="UP000501991">
    <property type="component" value="Chromosome"/>
</dbReference>
<dbReference type="CDD" id="cd02440">
    <property type="entry name" value="AdoMet_MTases"/>
    <property type="match status" value="1"/>
</dbReference>
<feature type="domain" description="Methyltransferase type 11" evidence="8">
    <location>
        <begin position="53"/>
        <end position="143"/>
    </location>
</feature>
<sequence>MTEPSTPPARHVRAAFGRAAATYDDAARVQREICADLLTLAHQHAPGTTERFLDAGCGTGRGAAEALAWLHPTETFALDFAPEMLARCDAARWHHRLCADLQAIPLPNASVDVIWSSLAVQWCAPDRALAEMARILRPGGRAFVATLGPGTLHELRHAFAAVDDARHVIAFHPAATWGDSATAAGLTVDALKLQPRAATAPDLRRLLRDIKAIGAHAVGDGRRRTPLGKAAWRTLQARYEPFRRTDGLLPATYDVILLALRKPQ</sequence>
<dbReference type="Gene3D" id="3.40.50.150">
    <property type="entry name" value="Vaccinia Virus protein VP39"/>
    <property type="match status" value="1"/>
</dbReference>
<dbReference type="EC" id="2.1.1.197" evidence="3"/>
<organism evidence="9 10">
    <name type="scientific">Nitrogeniibacter mangrovi</name>
    <dbReference type="NCBI Taxonomy" id="2016596"/>
    <lineage>
        <taxon>Bacteria</taxon>
        <taxon>Pseudomonadati</taxon>
        <taxon>Pseudomonadota</taxon>
        <taxon>Betaproteobacteria</taxon>
        <taxon>Rhodocyclales</taxon>
        <taxon>Zoogloeaceae</taxon>
        <taxon>Nitrogeniibacter</taxon>
    </lineage>
</organism>
<keyword evidence="4 9" id="KW-0489">Methyltransferase</keyword>